<dbReference type="GO" id="GO:0003700">
    <property type="term" value="F:DNA-binding transcription factor activity"/>
    <property type="evidence" value="ECO:0007669"/>
    <property type="project" value="TreeGrafter"/>
</dbReference>
<evidence type="ECO:0000256" key="3">
    <source>
        <dbReference type="ARBA" id="ARBA00023163"/>
    </source>
</evidence>
<dbReference type="SUPFAM" id="SSF46689">
    <property type="entry name" value="Homeodomain-like"/>
    <property type="match status" value="1"/>
</dbReference>
<dbReference type="InterPro" id="IPR009057">
    <property type="entry name" value="Homeodomain-like_sf"/>
</dbReference>
<feature type="domain" description="HTH tetR-type" evidence="5">
    <location>
        <begin position="16"/>
        <end position="76"/>
    </location>
</feature>
<feature type="DNA-binding region" description="H-T-H motif" evidence="4">
    <location>
        <begin position="39"/>
        <end position="58"/>
    </location>
</feature>
<proteinExistence type="predicted"/>
<accession>A0A7T4A081</accession>
<organism evidence="6 7">
    <name type="scientific">Brevibacterium casei</name>
    <dbReference type="NCBI Taxonomy" id="33889"/>
    <lineage>
        <taxon>Bacteria</taxon>
        <taxon>Bacillati</taxon>
        <taxon>Actinomycetota</taxon>
        <taxon>Actinomycetes</taxon>
        <taxon>Micrococcales</taxon>
        <taxon>Brevibacteriaceae</taxon>
        <taxon>Brevibacterium</taxon>
    </lineage>
</organism>
<evidence type="ECO:0000259" key="5">
    <source>
        <dbReference type="PROSITE" id="PS50977"/>
    </source>
</evidence>
<name>A0A7T4A081_9MICO</name>
<dbReference type="SUPFAM" id="SSF48498">
    <property type="entry name" value="Tetracyclin repressor-like, C-terminal domain"/>
    <property type="match status" value="1"/>
</dbReference>
<evidence type="ECO:0000256" key="2">
    <source>
        <dbReference type="ARBA" id="ARBA00023125"/>
    </source>
</evidence>
<dbReference type="Pfam" id="PF00440">
    <property type="entry name" value="TetR_N"/>
    <property type="match status" value="1"/>
</dbReference>
<dbReference type="PROSITE" id="PS50977">
    <property type="entry name" value="HTH_TETR_2"/>
    <property type="match status" value="1"/>
</dbReference>
<dbReference type="Gene3D" id="1.10.10.60">
    <property type="entry name" value="Homeodomain-like"/>
    <property type="match status" value="1"/>
</dbReference>
<dbReference type="Proteomes" id="UP000595374">
    <property type="component" value="Chromosome"/>
</dbReference>
<dbReference type="PANTHER" id="PTHR30055:SF148">
    <property type="entry name" value="TETR-FAMILY TRANSCRIPTIONAL REGULATOR"/>
    <property type="match status" value="1"/>
</dbReference>
<evidence type="ECO:0000256" key="1">
    <source>
        <dbReference type="ARBA" id="ARBA00023015"/>
    </source>
</evidence>
<dbReference type="PANTHER" id="PTHR30055">
    <property type="entry name" value="HTH-TYPE TRANSCRIPTIONAL REGULATOR RUTR"/>
    <property type="match status" value="1"/>
</dbReference>
<dbReference type="RefSeq" id="WP_198500003.1">
    <property type="nucleotide sequence ID" value="NZ_CP065989.1"/>
</dbReference>
<keyword evidence="3" id="KW-0804">Transcription</keyword>
<dbReference type="InterPro" id="IPR001647">
    <property type="entry name" value="HTH_TetR"/>
</dbReference>
<sequence>MIDISTNRFSGRPRDDSIDLSILDAAAQIIIEQGYGSATIAAIVAAAGTSKPAFYRRFASVADLIPALVDRRHPLDTPEPTGTLAGDLRAFQSQQAAIFNDPFVRAAMPAWLAHMHDGPAEAADAFVKGFLPQRMAVLTEILDRAAVRDAIVVDAVDLDALMETFVGAFLMRSLIPHSPPLDDVDIDRSVNLACLLIEQAQPEPPEPRD</sequence>
<reference evidence="6 7" key="1">
    <citation type="submission" date="2020-12" db="EMBL/GenBank/DDBJ databases">
        <title>FDA dAtabase for Regulatory Grade micrObial Sequences (FDA-ARGOS): Supporting development and validation of Infectious Disease Dx tests.</title>
        <authorList>
            <person name="Sproer C."/>
            <person name="Gronow S."/>
            <person name="Severitt S."/>
            <person name="Schroder I."/>
            <person name="Tallon L."/>
            <person name="Sadzewicz L."/>
            <person name="Zhao X."/>
            <person name="Boylan J."/>
            <person name="Ott S."/>
            <person name="Bowen H."/>
            <person name="Vavikolanu K."/>
            <person name="Mehta A."/>
            <person name="Aluvathingal J."/>
            <person name="Nadendla S."/>
            <person name="Lowell S."/>
            <person name="Myers T."/>
            <person name="Yan Y."/>
            <person name="Sichtig H."/>
        </authorList>
    </citation>
    <scope>NUCLEOTIDE SEQUENCE [LARGE SCALE GENOMIC DNA]</scope>
    <source>
        <strain evidence="6 7">FDAARGOS_990</strain>
    </source>
</reference>
<dbReference type="PRINTS" id="PR00455">
    <property type="entry name" value="HTHTETR"/>
</dbReference>
<evidence type="ECO:0000313" key="6">
    <source>
        <dbReference type="EMBL" id="QQB14969.1"/>
    </source>
</evidence>
<dbReference type="Pfam" id="PF16859">
    <property type="entry name" value="TetR_C_11"/>
    <property type="match status" value="1"/>
</dbReference>
<dbReference type="InterPro" id="IPR011075">
    <property type="entry name" value="TetR_C"/>
</dbReference>
<dbReference type="EMBL" id="CP065989">
    <property type="protein sequence ID" value="QQB14969.1"/>
    <property type="molecule type" value="Genomic_DNA"/>
</dbReference>
<dbReference type="InterPro" id="IPR050109">
    <property type="entry name" value="HTH-type_TetR-like_transc_reg"/>
</dbReference>
<evidence type="ECO:0000313" key="7">
    <source>
        <dbReference type="Proteomes" id="UP000595374"/>
    </source>
</evidence>
<dbReference type="Gene3D" id="1.10.357.10">
    <property type="entry name" value="Tetracycline Repressor, domain 2"/>
    <property type="match status" value="1"/>
</dbReference>
<evidence type="ECO:0000256" key="4">
    <source>
        <dbReference type="PROSITE-ProRule" id="PRU00335"/>
    </source>
</evidence>
<keyword evidence="1" id="KW-0805">Transcription regulation</keyword>
<gene>
    <name evidence="6" type="ORF">I6H47_03050</name>
</gene>
<dbReference type="InterPro" id="IPR036271">
    <property type="entry name" value="Tet_transcr_reg_TetR-rel_C_sf"/>
</dbReference>
<dbReference type="AlphaFoldDB" id="A0A7T4A081"/>
<keyword evidence="2 4" id="KW-0238">DNA-binding</keyword>
<dbReference type="GO" id="GO:0000976">
    <property type="term" value="F:transcription cis-regulatory region binding"/>
    <property type="evidence" value="ECO:0007669"/>
    <property type="project" value="TreeGrafter"/>
</dbReference>
<protein>
    <submittedName>
        <fullName evidence="6">TetR/AcrR family transcriptional regulator</fullName>
    </submittedName>
</protein>